<evidence type="ECO:0000256" key="4">
    <source>
        <dbReference type="ARBA" id="ARBA00022723"/>
    </source>
</evidence>
<feature type="region of interest" description="Disordered" evidence="8">
    <location>
        <begin position="315"/>
        <end position="473"/>
    </location>
</feature>
<keyword evidence="4" id="KW-0479">Metal-binding</keyword>
<feature type="region of interest" description="Disordered" evidence="8">
    <location>
        <begin position="836"/>
        <end position="867"/>
    </location>
</feature>
<evidence type="ECO:0000256" key="8">
    <source>
        <dbReference type="SAM" id="MobiDB-lite"/>
    </source>
</evidence>
<reference evidence="10" key="1">
    <citation type="submission" date="2022-07" db="EMBL/GenBank/DDBJ databases">
        <title>The genome of Lyophyllum shimeji provides insight into the initial evolution of ectomycorrhizal fungal genome.</title>
        <authorList>
            <person name="Kobayashi Y."/>
            <person name="Shibata T."/>
            <person name="Hirakawa H."/>
            <person name="Shigenobu S."/>
            <person name="Nishiyama T."/>
            <person name="Yamada A."/>
            <person name="Hasebe M."/>
            <person name="Kawaguchi M."/>
        </authorList>
    </citation>
    <scope>NUCLEOTIDE SEQUENCE</scope>
    <source>
        <strain evidence="10">AT787</strain>
    </source>
</reference>
<keyword evidence="3" id="KW-0963">Cytoplasm</keyword>
<evidence type="ECO:0000313" key="10">
    <source>
        <dbReference type="EMBL" id="GLB44691.1"/>
    </source>
</evidence>
<feature type="compositionally biased region" description="Low complexity" evidence="8">
    <location>
        <begin position="328"/>
        <end position="343"/>
    </location>
</feature>
<comment type="similarity">
    <text evidence="2">Belongs to the MUB1/samB family.</text>
</comment>
<feature type="compositionally biased region" description="Polar residues" evidence="8">
    <location>
        <begin position="1122"/>
        <end position="1131"/>
    </location>
</feature>
<feature type="compositionally biased region" description="Low complexity" evidence="8">
    <location>
        <begin position="288"/>
        <end position="299"/>
    </location>
</feature>
<feature type="compositionally biased region" description="Low complexity" evidence="8">
    <location>
        <begin position="1096"/>
        <end position="1112"/>
    </location>
</feature>
<evidence type="ECO:0000256" key="3">
    <source>
        <dbReference type="ARBA" id="ARBA00022490"/>
    </source>
</evidence>
<feature type="compositionally biased region" description="Basic and acidic residues" evidence="8">
    <location>
        <begin position="598"/>
        <end position="617"/>
    </location>
</feature>
<organism evidence="10 11">
    <name type="scientific">Lyophyllum shimeji</name>
    <name type="common">Hon-shimeji</name>
    <name type="synonym">Tricholoma shimeji</name>
    <dbReference type="NCBI Taxonomy" id="47721"/>
    <lineage>
        <taxon>Eukaryota</taxon>
        <taxon>Fungi</taxon>
        <taxon>Dikarya</taxon>
        <taxon>Basidiomycota</taxon>
        <taxon>Agaricomycotina</taxon>
        <taxon>Agaricomycetes</taxon>
        <taxon>Agaricomycetidae</taxon>
        <taxon>Agaricales</taxon>
        <taxon>Tricholomatineae</taxon>
        <taxon>Lyophyllaceae</taxon>
        <taxon>Lyophyllum</taxon>
    </lineage>
</organism>
<feature type="region of interest" description="Disordered" evidence="8">
    <location>
        <begin position="987"/>
        <end position="1131"/>
    </location>
</feature>
<dbReference type="Pfam" id="PF01753">
    <property type="entry name" value="zf-MYND"/>
    <property type="match status" value="1"/>
</dbReference>
<evidence type="ECO:0000256" key="1">
    <source>
        <dbReference type="ARBA" id="ARBA00004496"/>
    </source>
</evidence>
<feature type="region of interest" description="Disordered" evidence="8">
    <location>
        <begin position="247"/>
        <end position="299"/>
    </location>
</feature>
<dbReference type="OrthoDB" id="5594178at2759"/>
<feature type="compositionally biased region" description="Pro residues" evidence="8">
    <location>
        <begin position="247"/>
        <end position="262"/>
    </location>
</feature>
<feature type="compositionally biased region" description="Low complexity" evidence="8">
    <location>
        <begin position="619"/>
        <end position="628"/>
    </location>
</feature>
<dbReference type="GO" id="GO:0007163">
    <property type="term" value="P:establishment or maintenance of cell polarity"/>
    <property type="evidence" value="ECO:0007669"/>
    <property type="project" value="TreeGrafter"/>
</dbReference>
<dbReference type="GO" id="GO:0006511">
    <property type="term" value="P:ubiquitin-dependent protein catabolic process"/>
    <property type="evidence" value="ECO:0007669"/>
    <property type="project" value="TreeGrafter"/>
</dbReference>
<dbReference type="GO" id="GO:0008270">
    <property type="term" value="F:zinc ion binding"/>
    <property type="evidence" value="ECO:0007669"/>
    <property type="project" value="UniProtKB-KW"/>
</dbReference>
<dbReference type="AlphaFoldDB" id="A0A9P3PZW6"/>
<dbReference type="EMBL" id="BRPK01000018">
    <property type="protein sequence ID" value="GLB44691.1"/>
    <property type="molecule type" value="Genomic_DNA"/>
</dbReference>
<feature type="compositionally biased region" description="Low complexity" evidence="8">
    <location>
        <begin position="987"/>
        <end position="996"/>
    </location>
</feature>
<dbReference type="Gene3D" id="6.10.140.2220">
    <property type="match status" value="1"/>
</dbReference>
<feature type="compositionally biased region" description="Basic and acidic residues" evidence="8">
    <location>
        <begin position="799"/>
        <end position="811"/>
    </location>
</feature>
<dbReference type="GO" id="GO:1990304">
    <property type="term" value="C:MUB1-RAD6-UBR2 ubiquitin ligase complex"/>
    <property type="evidence" value="ECO:0007669"/>
    <property type="project" value="TreeGrafter"/>
</dbReference>
<comment type="caution">
    <text evidence="10">The sequence shown here is derived from an EMBL/GenBank/DDBJ whole genome shotgun (WGS) entry which is preliminary data.</text>
</comment>
<feature type="compositionally biased region" description="Low complexity" evidence="8">
    <location>
        <begin position="638"/>
        <end position="648"/>
    </location>
</feature>
<feature type="compositionally biased region" description="Low complexity" evidence="8">
    <location>
        <begin position="852"/>
        <end position="865"/>
    </location>
</feature>
<dbReference type="Proteomes" id="UP001063166">
    <property type="component" value="Unassembled WGS sequence"/>
</dbReference>
<dbReference type="GO" id="GO:0005737">
    <property type="term" value="C:cytoplasm"/>
    <property type="evidence" value="ECO:0007669"/>
    <property type="project" value="UniProtKB-SubCell"/>
</dbReference>
<dbReference type="InterPro" id="IPR002893">
    <property type="entry name" value="Znf_MYND"/>
</dbReference>
<evidence type="ECO:0000256" key="5">
    <source>
        <dbReference type="ARBA" id="ARBA00022771"/>
    </source>
</evidence>
<dbReference type="SUPFAM" id="SSF144232">
    <property type="entry name" value="HIT/MYND zinc finger-like"/>
    <property type="match status" value="1"/>
</dbReference>
<dbReference type="PANTHER" id="PTHR47442:SF1">
    <property type="entry name" value="MYND-TYPE ZINC FINGER PROTEIN MUB1"/>
    <property type="match status" value="1"/>
</dbReference>
<evidence type="ECO:0000313" key="11">
    <source>
        <dbReference type="Proteomes" id="UP001063166"/>
    </source>
</evidence>
<dbReference type="PANTHER" id="PTHR47442">
    <property type="entry name" value="MYND-TYPE ZINC FINGER PROTEIN MUB1"/>
    <property type="match status" value="1"/>
</dbReference>
<feature type="compositionally biased region" description="Polar residues" evidence="8">
    <location>
        <begin position="271"/>
        <end position="287"/>
    </location>
</feature>
<proteinExistence type="inferred from homology"/>
<sequence length="1264" mass="133341">MRESNFAFPTQNKACVCITSQLYDRRALDTTSPLPLLNSLTHLTYLTSTSPRIREIMTMDGGLERLVRILHDFCLCPPPPENGALMYGLIPPSMHPPKPPPTLNPPTWDKQAAYRFSLAFQCVVNIGVRGSEPIRSRVVQAGTLEVVGCILEAWLANKGFAVGPSSSATGMPRETREQRQARREAQMAQRMREQAAELERQRNRLPLTPASVPHPQRGPRPPMLRLPGQFEDVRVFLIHAVPLPFSFPPSSPEQPNPNPTLSPPQQDEESTASTSTSMDVSPTRANDSSASAPASASASSSSNLHEALLLLSTPSSAAPSDTELSAAPTPVGSGTPTGSVVVPANVRDRSGTIIARPVWDPAPPGPSSTSTLSHRRDRERGRERESMRASPSPSPDSPAGYTDSSSRPETETEDDGEGEGDVDGDGDVDMDRSATLRARQPSYQHTHHGQQAGASSQSQAQAGGSHGHGHRMSISHTHPQAVLHTHTHAHPHPHPHPRRAVGIVSDAPPATDAHIIINEGTLEPPAHDFGGVGVGAGGVEDGIVSLEANDDFAMGAPPGAPGAIVGVGVGVGVGGEGRGGGGAESEGMEGEGTQGTQEEMRERGGERGRGRAPDETPRPGVVGLPPAILGGGAGGRAQAGPVPTQPQLQPAPAPAPMAATATLTATVTPTPSGATTATHTAGGGGAGAHNTTHTHRHRTSTHHHSHPHHHPHSHHHERERERHQEPQGPYRDEDVLLSLQLLAYLSKYPHVRQAFYKPRVTFHPASVDVVGGRWGAQGREGAREREREVVVPAGKGRAVGKERQGQGETGKDGGAAGGGGGAAGFLRSLGVGVARGPKEKEKELEKDATPTSGASASASASAGSSKPLRQTNVFSLVERFTFKPSSTEADLPHPPPKLPTEIQYWAGVVMRNACRKDDSRGGIRQCANMLCGRWENYPREFAKCRRCRKAKYCGKECQSTAWSEGHRFWCSAKDDEDATSAAEAALAAGAGMASAPAPAPGPSEGRRERRDRERERERAARERMAERERPAPPAAAHPGVIGEGLRGPGMNGAGAGAGPARAPPGGTQRVEAWTDPRQGPPPPRVHARAAQQFVLPSQPQTQSQQPGAPGSSRTRDADRESTTTTATSRVQAPQYMAYDAYAEPAGLAGRRRAETVSGASTVLSGGVPVGLGAPDGRMMYGPGGQGRLPPPRSFAVGPGTVANPLLQQQPSQYFGHGHAPQQFAAGNVGRGEAGPSRWRRQDAVMPTTGPPFRSPVEENDMVLG</sequence>
<keyword evidence="11" id="KW-1185">Reference proteome</keyword>
<evidence type="ECO:0000256" key="2">
    <source>
        <dbReference type="ARBA" id="ARBA00010655"/>
    </source>
</evidence>
<evidence type="ECO:0000259" key="9">
    <source>
        <dbReference type="PROSITE" id="PS50865"/>
    </source>
</evidence>
<accession>A0A9P3PZW6</accession>
<feature type="compositionally biased region" description="Basic and acidic residues" evidence="8">
    <location>
        <begin position="716"/>
        <end position="728"/>
    </location>
</feature>
<feature type="region of interest" description="Disordered" evidence="8">
    <location>
        <begin position="796"/>
        <end position="821"/>
    </location>
</feature>
<feature type="compositionally biased region" description="Gly residues" evidence="8">
    <location>
        <begin position="1041"/>
        <end position="1057"/>
    </location>
</feature>
<name>A0A9P3PZW6_LYOSH</name>
<feature type="region of interest" description="Disordered" evidence="8">
    <location>
        <begin position="1216"/>
        <end position="1264"/>
    </location>
</feature>
<feature type="domain" description="MYND-type" evidence="9">
    <location>
        <begin position="928"/>
        <end position="970"/>
    </location>
</feature>
<protein>
    <submittedName>
        <fullName evidence="10">MYND finger</fullName>
    </submittedName>
</protein>
<evidence type="ECO:0000256" key="6">
    <source>
        <dbReference type="ARBA" id="ARBA00022833"/>
    </source>
</evidence>
<feature type="compositionally biased region" description="Basic and acidic residues" evidence="8">
    <location>
        <begin position="173"/>
        <end position="202"/>
    </location>
</feature>
<feature type="region of interest" description="Disordered" evidence="8">
    <location>
        <begin position="575"/>
        <end position="728"/>
    </location>
</feature>
<feature type="compositionally biased region" description="Low complexity" evidence="8">
    <location>
        <begin position="656"/>
        <end position="680"/>
    </location>
</feature>
<feature type="compositionally biased region" description="Basic and acidic residues" evidence="8">
    <location>
        <begin position="374"/>
        <end position="387"/>
    </location>
</feature>
<feature type="compositionally biased region" description="Basic residues" evidence="8">
    <location>
        <begin position="692"/>
        <end position="715"/>
    </location>
</feature>
<keyword evidence="5 7" id="KW-0863">Zinc-finger</keyword>
<comment type="subcellular location">
    <subcellularLocation>
        <location evidence="1">Cytoplasm</location>
    </subcellularLocation>
</comment>
<feature type="region of interest" description="Disordered" evidence="8">
    <location>
        <begin position="162"/>
        <end position="226"/>
    </location>
</feature>
<feature type="compositionally biased region" description="Acidic residues" evidence="8">
    <location>
        <begin position="411"/>
        <end position="428"/>
    </location>
</feature>
<keyword evidence="6" id="KW-0862">Zinc</keyword>
<feature type="compositionally biased region" description="Gly residues" evidence="8">
    <location>
        <begin position="812"/>
        <end position="821"/>
    </location>
</feature>
<dbReference type="PROSITE" id="PS50865">
    <property type="entry name" value="ZF_MYND_2"/>
    <property type="match status" value="1"/>
</dbReference>
<dbReference type="InterPro" id="IPR051664">
    <property type="entry name" value="MYND-type_zinc_finger"/>
</dbReference>
<feature type="compositionally biased region" description="Basic and acidic residues" evidence="8">
    <location>
        <begin position="1004"/>
        <end position="1030"/>
    </location>
</feature>
<feature type="compositionally biased region" description="Basic and acidic residues" evidence="8">
    <location>
        <begin position="836"/>
        <end position="848"/>
    </location>
</feature>
<gene>
    <name evidence="10" type="primary">samB</name>
    <name evidence="10" type="ORF">LshimejAT787_1800280</name>
</gene>
<feature type="compositionally biased region" description="Gly residues" evidence="8">
    <location>
        <begin position="575"/>
        <end position="584"/>
    </location>
</feature>
<feature type="compositionally biased region" description="Low complexity" evidence="8">
    <location>
        <begin position="449"/>
        <end position="463"/>
    </location>
</feature>
<evidence type="ECO:0000256" key="7">
    <source>
        <dbReference type="PROSITE-ProRule" id="PRU00134"/>
    </source>
</evidence>